<dbReference type="GO" id="GO:0005524">
    <property type="term" value="F:ATP binding"/>
    <property type="evidence" value="ECO:0007669"/>
    <property type="project" value="UniProtKB-KW"/>
</dbReference>
<accession>A0A916TRZ3</accession>
<keyword evidence="11" id="KW-1185">Reference proteome</keyword>
<dbReference type="Gene3D" id="3.30.450.20">
    <property type="entry name" value="PAS domain"/>
    <property type="match status" value="1"/>
</dbReference>
<keyword evidence="4" id="KW-0808">Transferase</keyword>
<sequence length="375" mass="40981">MSLLSRTALPEASRLLASLPHAVVLLEPGLRIASVNPAAEQFFGQSLRRLVGSRLGEVMSVPDPRLLERLNDYETPVSAREVIVALKGKGARRIDINVAPVADTLGWQVLTIHDNSAADALGDDSGVADNAFLRGPEIMAHEIKNPLAGIRGAAQLLARKVEEKDRALTNLITSEVDRIANLIEQMQKLSRRTAPPVEPCNLHEAARRAIDVIEAAAGERPQPVRIVEEFDPSLPPVLGSPDGLVQVIINLVSNAMEASSDAESPKVTIRTRFASGLQLHTTDSGRPVRLPVELRVTDNGPGVDAGMREHIFEPFVTTKKAGQGLGLPLVRKLVRDMNGRITHERDEELKLTHFRVHLPLARETRKKLLKWRPGA</sequence>
<dbReference type="InterPro" id="IPR003594">
    <property type="entry name" value="HATPase_dom"/>
</dbReference>
<dbReference type="Proteomes" id="UP000608154">
    <property type="component" value="Unassembled WGS sequence"/>
</dbReference>
<dbReference type="CDD" id="cd00130">
    <property type="entry name" value="PAS"/>
    <property type="match status" value="1"/>
</dbReference>
<evidence type="ECO:0000259" key="9">
    <source>
        <dbReference type="PROSITE" id="PS50109"/>
    </source>
</evidence>
<keyword evidence="8" id="KW-0902">Two-component regulatory system</keyword>
<dbReference type="InterPro" id="IPR005467">
    <property type="entry name" value="His_kinase_dom"/>
</dbReference>
<dbReference type="InterPro" id="IPR036890">
    <property type="entry name" value="HATPase_C_sf"/>
</dbReference>
<dbReference type="SMART" id="SM00091">
    <property type="entry name" value="PAS"/>
    <property type="match status" value="1"/>
</dbReference>
<gene>
    <name evidence="10" type="primary">ntrB</name>
    <name evidence="10" type="ORF">GCM10011494_16120</name>
</gene>
<dbReference type="InterPro" id="IPR036097">
    <property type="entry name" value="HisK_dim/P_sf"/>
</dbReference>
<dbReference type="SMART" id="SM00387">
    <property type="entry name" value="HATPase_c"/>
    <property type="match status" value="1"/>
</dbReference>
<evidence type="ECO:0000256" key="2">
    <source>
        <dbReference type="ARBA" id="ARBA00012438"/>
    </source>
</evidence>
<organism evidence="10 11">
    <name type="scientific">Novosphingobium endophyticum</name>
    <dbReference type="NCBI Taxonomy" id="1955250"/>
    <lineage>
        <taxon>Bacteria</taxon>
        <taxon>Pseudomonadati</taxon>
        <taxon>Pseudomonadota</taxon>
        <taxon>Alphaproteobacteria</taxon>
        <taxon>Sphingomonadales</taxon>
        <taxon>Sphingomonadaceae</taxon>
        <taxon>Novosphingobium</taxon>
    </lineage>
</organism>
<evidence type="ECO:0000256" key="1">
    <source>
        <dbReference type="ARBA" id="ARBA00000085"/>
    </source>
</evidence>
<dbReference type="SUPFAM" id="SSF47384">
    <property type="entry name" value="Homodimeric domain of signal transducing histidine kinase"/>
    <property type="match status" value="1"/>
</dbReference>
<protein>
    <recommendedName>
        <fullName evidence="2">histidine kinase</fullName>
        <ecNumber evidence="2">2.7.13.3</ecNumber>
    </recommendedName>
</protein>
<proteinExistence type="predicted"/>
<name>A0A916TRZ3_9SPHN</name>
<evidence type="ECO:0000256" key="3">
    <source>
        <dbReference type="ARBA" id="ARBA00022553"/>
    </source>
</evidence>
<dbReference type="InterPro" id="IPR035965">
    <property type="entry name" value="PAS-like_dom_sf"/>
</dbReference>
<evidence type="ECO:0000313" key="10">
    <source>
        <dbReference type="EMBL" id="GGB98408.1"/>
    </source>
</evidence>
<dbReference type="AlphaFoldDB" id="A0A916TRZ3"/>
<dbReference type="EMBL" id="BMHK01000008">
    <property type="protein sequence ID" value="GGB98408.1"/>
    <property type="molecule type" value="Genomic_DNA"/>
</dbReference>
<dbReference type="Pfam" id="PF02518">
    <property type="entry name" value="HATPase_c"/>
    <property type="match status" value="1"/>
</dbReference>
<dbReference type="PANTHER" id="PTHR43065">
    <property type="entry name" value="SENSOR HISTIDINE KINASE"/>
    <property type="match status" value="1"/>
</dbReference>
<keyword evidence="5" id="KW-0547">Nucleotide-binding</keyword>
<evidence type="ECO:0000256" key="7">
    <source>
        <dbReference type="ARBA" id="ARBA00022840"/>
    </source>
</evidence>
<dbReference type="CDD" id="cd00082">
    <property type="entry name" value="HisKA"/>
    <property type="match status" value="1"/>
</dbReference>
<dbReference type="PROSITE" id="PS50109">
    <property type="entry name" value="HIS_KIN"/>
    <property type="match status" value="1"/>
</dbReference>
<evidence type="ECO:0000256" key="8">
    <source>
        <dbReference type="ARBA" id="ARBA00023012"/>
    </source>
</evidence>
<comment type="caution">
    <text evidence="10">The sequence shown here is derived from an EMBL/GenBank/DDBJ whole genome shotgun (WGS) entry which is preliminary data.</text>
</comment>
<dbReference type="RefSeq" id="WP_188770277.1">
    <property type="nucleotide sequence ID" value="NZ_BMHK01000008.1"/>
</dbReference>
<evidence type="ECO:0000313" key="11">
    <source>
        <dbReference type="Proteomes" id="UP000608154"/>
    </source>
</evidence>
<dbReference type="PANTHER" id="PTHR43065:SF10">
    <property type="entry name" value="PEROXIDE STRESS-ACTIVATED HISTIDINE KINASE MAK3"/>
    <property type="match status" value="1"/>
</dbReference>
<dbReference type="InterPro" id="IPR003661">
    <property type="entry name" value="HisK_dim/P_dom"/>
</dbReference>
<dbReference type="Gene3D" id="3.30.565.10">
    <property type="entry name" value="Histidine kinase-like ATPase, C-terminal domain"/>
    <property type="match status" value="1"/>
</dbReference>
<keyword evidence="6 10" id="KW-0418">Kinase</keyword>
<dbReference type="SUPFAM" id="SSF55874">
    <property type="entry name" value="ATPase domain of HSP90 chaperone/DNA topoisomerase II/histidine kinase"/>
    <property type="match status" value="1"/>
</dbReference>
<dbReference type="InterPro" id="IPR000014">
    <property type="entry name" value="PAS"/>
</dbReference>
<dbReference type="Pfam" id="PF00512">
    <property type="entry name" value="HisKA"/>
    <property type="match status" value="1"/>
</dbReference>
<dbReference type="SUPFAM" id="SSF55785">
    <property type="entry name" value="PYP-like sensor domain (PAS domain)"/>
    <property type="match status" value="1"/>
</dbReference>
<comment type="catalytic activity">
    <reaction evidence="1">
        <text>ATP + protein L-histidine = ADP + protein N-phospho-L-histidine.</text>
        <dbReference type="EC" id="2.7.13.3"/>
    </reaction>
</comment>
<dbReference type="GO" id="GO:0000155">
    <property type="term" value="F:phosphorelay sensor kinase activity"/>
    <property type="evidence" value="ECO:0007669"/>
    <property type="project" value="InterPro"/>
</dbReference>
<keyword evidence="7" id="KW-0067">ATP-binding</keyword>
<feature type="domain" description="Histidine kinase" evidence="9">
    <location>
        <begin position="138"/>
        <end position="362"/>
    </location>
</feature>
<dbReference type="PRINTS" id="PR00344">
    <property type="entry name" value="BCTRLSENSOR"/>
</dbReference>
<dbReference type="Pfam" id="PF13188">
    <property type="entry name" value="PAS_8"/>
    <property type="match status" value="1"/>
</dbReference>
<reference evidence="10" key="1">
    <citation type="journal article" date="2014" name="Int. J. Syst. Evol. Microbiol.">
        <title>Complete genome sequence of Corynebacterium casei LMG S-19264T (=DSM 44701T), isolated from a smear-ripened cheese.</title>
        <authorList>
            <consortium name="US DOE Joint Genome Institute (JGI-PGF)"/>
            <person name="Walter F."/>
            <person name="Albersmeier A."/>
            <person name="Kalinowski J."/>
            <person name="Ruckert C."/>
        </authorList>
    </citation>
    <scope>NUCLEOTIDE SEQUENCE</scope>
    <source>
        <strain evidence="10">CGMCC 1.15095</strain>
    </source>
</reference>
<keyword evidence="3" id="KW-0597">Phosphoprotein</keyword>
<dbReference type="InterPro" id="IPR004358">
    <property type="entry name" value="Sig_transdc_His_kin-like_C"/>
</dbReference>
<reference evidence="10" key="2">
    <citation type="submission" date="2020-09" db="EMBL/GenBank/DDBJ databases">
        <authorList>
            <person name="Sun Q."/>
            <person name="Zhou Y."/>
        </authorList>
    </citation>
    <scope>NUCLEOTIDE SEQUENCE</scope>
    <source>
        <strain evidence="10">CGMCC 1.15095</strain>
    </source>
</reference>
<dbReference type="Gene3D" id="1.10.287.130">
    <property type="match status" value="1"/>
</dbReference>
<evidence type="ECO:0000256" key="6">
    <source>
        <dbReference type="ARBA" id="ARBA00022777"/>
    </source>
</evidence>
<dbReference type="SMART" id="SM00388">
    <property type="entry name" value="HisKA"/>
    <property type="match status" value="1"/>
</dbReference>
<dbReference type="EC" id="2.7.13.3" evidence="2"/>
<evidence type="ECO:0000256" key="4">
    <source>
        <dbReference type="ARBA" id="ARBA00022679"/>
    </source>
</evidence>
<evidence type="ECO:0000256" key="5">
    <source>
        <dbReference type="ARBA" id="ARBA00022741"/>
    </source>
</evidence>